<dbReference type="Proteomes" id="UP000694891">
    <property type="component" value="Unplaced"/>
</dbReference>
<dbReference type="GeneTree" id="ENSGT00940000172701"/>
<comment type="subunit">
    <text evidence="11">Component of the nexin-dynein regulatory complex (N-DRC). Interacts with CFAP52.</text>
</comment>
<evidence type="ECO:0000256" key="5">
    <source>
        <dbReference type="ARBA" id="ARBA00022490"/>
    </source>
</evidence>
<comment type="subcellular location">
    <subcellularLocation>
        <location evidence="2">Cytoplasm</location>
        <location evidence="2">Cytoskeleton</location>
        <location evidence="2">Flagellum axoneme</location>
    </subcellularLocation>
</comment>
<dbReference type="PROSITE" id="PS50096">
    <property type="entry name" value="IQ"/>
    <property type="match status" value="1"/>
</dbReference>
<evidence type="ECO:0000256" key="12">
    <source>
        <dbReference type="SAM" id="Coils"/>
    </source>
</evidence>
<keyword evidence="5" id="KW-0963">Cytoplasm</keyword>
<gene>
    <name evidence="16" type="primary">iqcd</name>
</gene>
<evidence type="ECO:0000256" key="11">
    <source>
        <dbReference type="ARBA" id="ARBA00046836"/>
    </source>
</evidence>
<dbReference type="AlphaFoldDB" id="A0A3B5ASP0"/>
<dbReference type="PANTHER" id="PTHR31598">
    <property type="entry name" value="IQ DOMAIN-CONTAINING PROTEIN D"/>
    <property type="match status" value="1"/>
</dbReference>
<reference evidence="14" key="1">
    <citation type="submission" date="2023-09" db="UniProtKB">
        <authorList>
            <consortium name="Ensembl"/>
        </authorList>
    </citation>
    <scope>IDENTIFICATION</scope>
</reference>
<dbReference type="InterPro" id="IPR042815">
    <property type="entry name" value="DRC10"/>
</dbReference>
<dbReference type="GeneID" id="103357457"/>
<dbReference type="OrthoDB" id="536093at2759"/>
<comment type="similarity">
    <text evidence="3">Belongs to the DRC10 family.</text>
</comment>
<dbReference type="CTD" id="115811"/>
<dbReference type="PANTHER" id="PTHR31598:SF1">
    <property type="entry name" value="DYNEIN REGULATORY COMPLEX PROTEIN 10"/>
    <property type="match status" value="1"/>
</dbReference>
<feature type="region of interest" description="Disordered" evidence="13">
    <location>
        <begin position="349"/>
        <end position="369"/>
    </location>
</feature>
<keyword evidence="12" id="KW-0175">Coiled coil</keyword>
<protein>
    <recommendedName>
        <fullName evidence="4">Dynein regulatory complex protein 10</fullName>
    </recommendedName>
    <alternativeName>
        <fullName evidence="10">IQ domain-containing protein D</fullName>
    </alternativeName>
</protein>
<keyword evidence="6" id="KW-0282">Flagellum</keyword>
<evidence type="ECO:0000313" key="14">
    <source>
        <dbReference type="Ensembl" id="ENSSPAP00000023925.1"/>
    </source>
</evidence>
<evidence type="ECO:0000313" key="15">
    <source>
        <dbReference type="Proteomes" id="UP000694891"/>
    </source>
</evidence>
<evidence type="ECO:0000256" key="3">
    <source>
        <dbReference type="ARBA" id="ARBA00009071"/>
    </source>
</evidence>
<evidence type="ECO:0000313" key="16">
    <source>
        <dbReference type="RefSeq" id="XP_008280248.1"/>
    </source>
</evidence>
<evidence type="ECO:0000256" key="8">
    <source>
        <dbReference type="ARBA" id="ARBA00023212"/>
    </source>
</evidence>
<dbReference type="Ensembl" id="ENSSPAT00000024307.1">
    <property type="protein sequence ID" value="ENSSPAP00000023925.1"/>
    <property type="gene ID" value="ENSSPAG00000018060.1"/>
</dbReference>
<evidence type="ECO:0000256" key="4">
    <source>
        <dbReference type="ARBA" id="ARBA00021752"/>
    </source>
</evidence>
<comment type="function">
    <text evidence="1">Component of the nexin-dynein regulatory complex (N-DRC), a key regulator of ciliary/flagellar motility which maintains the alignment and integrity of the distal axoneme and regulates microtubule sliding in motile axonemes.</text>
</comment>
<name>A0A3B5ASP0_9TELE</name>
<dbReference type="SMART" id="SM00015">
    <property type="entry name" value="IQ"/>
    <property type="match status" value="1"/>
</dbReference>
<dbReference type="RefSeq" id="XP_008280248.1">
    <property type="nucleotide sequence ID" value="XM_008282026.1"/>
</dbReference>
<evidence type="ECO:0000256" key="9">
    <source>
        <dbReference type="ARBA" id="ARBA00023273"/>
    </source>
</evidence>
<dbReference type="InterPro" id="IPR000048">
    <property type="entry name" value="IQ_motif_EF-hand-BS"/>
</dbReference>
<evidence type="ECO:0000256" key="2">
    <source>
        <dbReference type="ARBA" id="ARBA00004611"/>
    </source>
</evidence>
<keyword evidence="7" id="KW-0969">Cilium</keyword>
<organism evidence="14">
    <name type="scientific">Stegastes partitus</name>
    <name type="common">bicolor damselfish</name>
    <dbReference type="NCBI Taxonomy" id="144197"/>
    <lineage>
        <taxon>Eukaryota</taxon>
        <taxon>Metazoa</taxon>
        <taxon>Chordata</taxon>
        <taxon>Craniata</taxon>
        <taxon>Vertebrata</taxon>
        <taxon>Euteleostomi</taxon>
        <taxon>Actinopterygii</taxon>
        <taxon>Neopterygii</taxon>
        <taxon>Teleostei</taxon>
        <taxon>Neoteleostei</taxon>
        <taxon>Acanthomorphata</taxon>
        <taxon>Ovalentaria</taxon>
        <taxon>Pomacentridae</taxon>
        <taxon>Stegastes</taxon>
    </lineage>
</organism>
<evidence type="ECO:0000256" key="7">
    <source>
        <dbReference type="ARBA" id="ARBA00023069"/>
    </source>
</evidence>
<accession>A0A3B5ASP0</accession>
<evidence type="ECO:0000256" key="6">
    <source>
        <dbReference type="ARBA" id="ARBA00022846"/>
    </source>
</evidence>
<sequence length="369" mass="42707">MAAKWATGPATTQSDDALLLLYPEAEHISNVLESCISQAEIAAILSAVLKSNSVSGIEDQELRKALQEHQILEERLEGQAMEASDQAREQLEWNFKKSFRGALRLCQANPGAISGLRAELGIEIEESENILIRELKMFHSNMVKRLLTNLDKEPQSPEEIILLEKRLAEKIKEIDKQVAFKENEIENMQNDLQMCKAVEEEEMSLLTDKQCQPQVKTTSLKQTRLQQEIDQLNDQLYNLMLKRRQAERILQEKNEEVEMKIETLIQSFDAKMEETQANLDVNETGYRKEEEELRKLEKEFSVLEVECNQILERRRQAEEKRREEMKELELKTKAAIFAQAWWRGYSTRKALKNKGKGKKAKKSKGKKSK</sequence>
<feature type="coiled-coil region" evidence="12">
    <location>
        <begin position="164"/>
        <end position="334"/>
    </location>
</feature>
<dbReference type="STRING" id="144197.ENSSPAP00000023925"/>
<evidence type="ECO:0000256" key="1">
    <source>
        <dbReference type="ARBA" id="ARBA00003029"/>
    </source>
</evidence>
<evidence type="ECO:0000256" key="13">
    <source>
        <dbReference type="SAM" id="MobiDB-lite"/>
    </source>
</evidence>
<dbReference type="Pfam" id="PF00612">
    <property type="entry name" value="IQ"/>
    <property type="match status" value="1"/>
</dbReference>
<proteinExistence type="inferred from homology"/>
<keyword evidence="8" id="KW-0206">Cytoskeleton</keyword>
<evidence type="ECO:0000256" key="10">
    <source>
        <dbReference type="ARBA" id="ARBA00032180"/>
    </source>
</evidence>
<reference evidence="16" key="2">
    <citation type="submission" date="2025-04" db="UniProtKB">
        <authorList>
            <consortium name="RefSeq"/>
        </authorList>
    </citation>
    <scope>IDENTIFICATION</scope>
</reference>
<keyword evidence="15" id="KW-1185">Reference proteome</keyword>
<keyword evidence="9" id="KW-0966">Cell projection</keyword>